<gene>
    <name evidence="3" type="ORF">SAMN04488241_102191</name>
</gene>
<evidence type="ECO:0000259" key="2">
    <source>
        <dbReference type="PROSITE" id="PS50213"/>
    </source>
</evidence>
<name>A0A1I5QPP9_9SPHN</name>
<dbReference type="AlphaFoldDB" id="A0A1I5QPP9"/>
<dbReference type="GO" id="GO:0005615">
    <property type="term" value="C:extracellular space"/>
    <property type="evidence" value="ECO:0007669"/>
    <property type="project" value="TreeGrafter"/>
</dbReference>
<dbReference type="EMBL" id="FOXP01000002">
    <property type="protein sequence ID" value="SFP48070.1"/>
    <property type="molecule type" value="Genomic_DNA"/>
</dbReference>
<evidence type="ECO:0000256" key="1">
    <source>
        <dbReference type="SAM" id="MobiDB-lite"/>
    </source>
</evidence>
<dbReference type="Gene3D" id="2.30.180.10">
    <property type="entry name" value="FAS1 domain"/>
    <property type="match status" value="1"/>
</dbReference>
<organism evidence="3 4">
    <name type="scientific">Sphingomonas rubra</name>
    <dbReference type="NCBI Taxonomy" id="634430"/>
    <lineage>
        <taxon>Bacteria</taxon>
        <taxon>Pseudomonadati</taxon>
        <taxon>Pseudomonadota</taxon>
        <taxon>Alphaproteobacteria</taxon>
        <taxon>Sphingomonadales</taxon>
        <taxon>Sphingomonadaceae</taxon>
        <taxon>Sphingomonas</taxon>
    </lineage>
</organism>
<keyword evidence="4" id="KW-1185">Reference proteome</keyword>
<sequence length="252" mass="25314">MSRTGEGTIVPLAQYFPVINREFPSMRFAILLLATTGLAAAPTLAQTAAPAPAPAQARPAAPATPPTQAQTAPTAAQTAPTPGTAAPAAPGQAAPAQPGAAPTMTIAAALPTLPNRATLLRLVTAAELATLLSGPGPFTLFAPGDAAFNRLPPGTLDTLTAPANKAGLQTIIKNHIVAGALTEKQIRDQIAAGGGRATLNTLSGQPLTASLENNVVLLTDAVGNKAFIDKADQMETNGVIHLTNGISLPKLG</sequence>
<dbReference type="PROSITE" id="PS50213">
    <property type="entry name" value="FAS1"/>
    <property type="match status" value="1"/>
</dbReference>
<protein>
    <submittedName>
        <fullName evidence="3">Uncaracterized surface protein containing fasciclin (FAS1) repeats</fullName>
    </submittedName>
</protein>
<dbReference type="RefSeq" id="WP_093331264.1">
    <property type="nucleotide sequence ID" value="NZ_FOXP01000002.1"/>
</dbReference>
<dbReference type="InterPro" id="IPR036378">
    <property type="entry name" value="FAS1_dom_sf"/>
</dbReference>
<dbReference type="PANTHER" id="PTHR10900">
    <property type="entry name" value="PERIOSTIN-RELATED"/>
    <property type="match status" value="1"/>
</dbReference>
<evidence type="ECO:0000313" key="4">
    <source>
        <dbReference type="Proteomes" id="UP000199586"/>
    </source>
</evidence>
<feature type="domain" description="FAS1" evidence="2">
    <location>
        <begin position="103"/>
        <end position="247"/>
    </location>
</feature>
<feature type="region of interest" description="Disordered" evidence="1">
    <location>
        <begin position="49"/>
        <end position="100"/>
    </location>
</feature>
<dbReference type="InterPro" id="IPR050904">
    <property type="entry name" value="Adhesion/Biosynth-related"/>
</dbReference>
<dbReference type="PANTHER" id="PTHR10900:SF77">
    <property type="entry name" value="FI19380P1"/>
    <property type="match status" value="1"/>
</dbReference>
<reference evidence="4" key="1">
    <citation type="submission" date="2016-10" db="EMBL/GenBank/DDBJ databases">
        <authorList>
            <person name="Varghese N."/>
            <person name="Submissions S."/>
        </authorList>
    </citation>
    <scope>NUCLEOTIDE SEQUENCE [LARGE SCALE GENOMIC DNA]</scope>
    <source>
        <strain evidence="4">CGMCC 1.9113</strain>
    </source>
</reference>
<evidence type="ECO:0000313" key="3">
    <source>
        <dbReference type="EMBL" id="SFP48070.1"/>
    </source>
</evidence>
<dbReference type="InterPro" id="IPR000782">
    <property type="entry name" value="FAS1_domain"/>
</dbReference>
<dbReference type="STRING" id="634430.SAMN04488241_102191"/>
<accession>A0A1I5QPP9</accession>
<dbReference type="SMART" id="SM00554">
    <property type="entry name" value="FAS1"/>
    <property type="match status" value="1"/>
</dbReference>
<dbReference type="Pfam" id="PF02469">
    <property type="entry name" value="Fasciclin"/>
    <property type="match status" value="1"/>
</dbReference>
<dbReference type="SUPFAM" id="SSF82153">
    <property type="entry name" value="FAS1 domain"/>
    <property type="match status" value="1"/>
</dbReference>
<dbReference type="Proteomes" id="UP000199586">
    <property type="component" value="Unassembled WGS sequence"/>
</dbReference>
<proteinExistence type="predicted"/>